<dbReference type="InterPro" id="IPR025714">
    <property type="entry name" value="Methyltranfer_dom"/>
</dbReference>
<dbReference type="SUPFAM" id="SSF53335">
    <property type="entry name" value="S-adenosyl-L-methionine-dependent methyltransferases"/>
    <property type="match status" value="1"/>
</dbReference>
<name>A0A7D4UMU9_9SPHI</name>
<dbReference type="EMBL" id="CP054139">
    <property type="protein sequence ID" value="QKJ33282.1"/>
    <property type="molecule type" value="Genomic_DNA"/>
</dbReference>
<dbReference type="KEGG" id="mmab:HQ865_25400"/>
<keyword evidence="3" id="KW-1185">Reference proteome</keyword>
<keyword evidence="2" id="KW-0808">Transferase</keyword>
<keyword evidence="2" id="KW-0489">Methyltransferase</keyword>
<protein>
    <submittedName>
        <fullName evidence="2">Class I SAM-dependent methyltransferase</fullName>
    </submittedName>
</protein>
<dbReference type="GO" id="GO:0032259">
    <property type="term" value="P:methylation"/>
    <property type="evidence" value="ECO:0007669"/>
    <property type="project" value="UniProtKB-KW"/>
</dbReference>
<evidence type="ECO:0000313" key="2">
    <source>
        <dbReference type="EMBL" id="QKJ33282.1"/>
    </source>
</evidence>
<dbReference type="Pfam" id="PF13847">
    <property type="entry name" value="Methyltransf_31"/>
    <property type="match status" value="1"/>
</dbReference>
<proteinExistence type="predicted"/>
<sequence length="191" mass="22447">MDCFFRTDADFDWIYPEHFQLMSQKQWTPLQVAKSAAGYLNVKGAKILDIGSGIGKFCLTAAHLYPDSHFFGVEQRHELVHYAKIAKNYLRLENISFIHANITQVNFKEFDHFYFYNSFYENIDRENAIDDSIETSYSLYDYYTQYLQSVLKDKPSGTRVVTYQSLGEILPDGYKQIESSHFTLLRLWIKE</sequence>
<accession>A0A7D4UMU9</accession>
<dbReference type="CDD" id="cd02440">
    <property type="entry name" value="AdoMet_MTases"/>
    <property type="match status" value="1"/>
</dbReference>
<evidence type="ECO:0000313" key="3">
    <source>
        <dbReference type="Proteomes" id="UP000505355"/>
    </source>
</evidence>
<feature type="domain" description="Methyltransferase" evidence="1">
    <location>
        <begin position="43"/>
        <end position="112"/>
    </location>
</feature>
<dbReference type="AlphaFoldDB" id="A0A7D4UMU9"/>
<dbReference type="Proteomes" id="UP000505355">
    <property type="component" value="Chromosome"/>
</dbReference>
<gene>
    <name evidence="2" type="ORF">HQ865_25400</name>
</gene>
<dbReference type="GO" id="GO:0008168">
    <property type="term" value="F:methyltransferase activity"/>
    <property type="evidence" value="ECO:0007669"/>
    <property type="project" value="UniProtKB-KW"/>
</dbReference>
<evidence type="ECO:0000259" key="1">
    <source>
        <dbReference type="Pfam" id="PF13847"/>
    </source>
</evidence>
<dbReference type="Gene3D" id="3.40.50.150">
    <property type="entry name" value="Vaccinia Virus protein VP39"/>
    <property type="match status" value="1"/>
</dbReference>
<organism evidence="2 3">
    <name type="scientific">Mucilaginibacter mali</name>
    <dbReference type="NCBI Taxonomy" id="2740462"/>
    <lineage>
        <taxon>Bacteria</taxon>
        <taxon>Pseudomonadati</taxon>
        <taxon>Bacteroidota</taxon>
        <taxon>Sphingobacteriia</taxon>
        <taxon>Sphingobacteriales</taxon>
        <taxon>Sphingobacteriaceae</taxon>
        <taxon>Mucilaginibacter</taxon>
    </lineage>
</organism>
<dbReference type="InterPro" id="IPR029063">
    <property type="entry name" value="SAM-dependent_MTases_sf"/>
</dbReference>
<reference evidence="2 3" key="1">
    <citation type="submission" date="2020-05" db="EMBL/GenBank/DDBJ databases">
        <title>Mucilaginibacter mali sp. nov.</title>
        <authorList>
            <person name="Kim H.S."/>
            <person name="Lee K.C."/>
            <person name="Suh M.K."/>
            <person name="Kim J.-S."/>
            <person name="Han K.-I."/>
            <person name="Eom M.K."/>
            <person name="Shin Y.K."/>
            <person name="Lee J.-S."/>
        </authorList>
    </citation>
    <scope>NUCLEOTIDE SEQUENCE [LARGE SCALE GENOMIC DNA]</scope>
    <source>
        <strain evidence="2 3">G2-14</strain>
    </source>
</reference>